<proteinExistence type="predicted"/>
<dbReference type="KEGG" id="gfm:Enr17x_07440"/>
<gene>
    <name evidence="1" type="ORF">Enr17x_07440</name>
</gene>
<accession>A0A518I6K3</accession>
<reference evidence="1 2" key="1">
    <citation type="submission" date="2019-03" db="EMBL/GenBank/DDBJ databases">
        <title>Deep-cultivation of Planctomycetes and their phenomic and genomic characterization uncovers novel biology.</title>
        <authorList>
            <person name="Wiegand S."/>
            <person name="Jogler M."/>
            <person name="Boedeker C."/>
            <person name="Pinto D."/>
            <person name="Vollmers J."/>
            <person name="Rivas-Marin E."/>
            <person name="Kohn T."/>
            <person name="Peeters S.H."/>
            <person name="Heuer A."/>
            <person name="Rast P."/>
            <person name="Oberbeckmann S."/>
            <person name="Bunk B."/>
            <person name="Jeske O."/>
            <person name="Meyerdierks A."/>
            <person name="Storesund J.E."/>
            <person name="Kallscheuer N."/>
            <person name="Luecker S."/>
            <person name="Lage O.M."/>
            <person name="Pohl T."/>
            <person name="Merkel B.J."/>
            <person name="Hornburger P."/>
            <person name="Mueller R.-W."/>
            <person name="Bruemmer F."/>
            <person name="Labrenz M."/>
            <person name="Spormann A.M."/>
            <person name="Op den Camp H."/>
            <person name="Overmann J."/>
            <person name="Amann R."/>
            <person name="Jetten M.S.M."/>
            <person name="Mascher T."/>
            <person name="Medema M.H."/>
            <person name="Devos D.P."/>
            <person name="Kaster A.-K."/>
            <person name="Ovreas L."/>
            <person name="Rohde M."/>
            <person name="Galperin M.Y."/>
            <person name="Jogler C."/>
        </authorList>
    </citation>
    <scope>NUCLEOTIDE SEQUENCE [LARGE SCALE GENOMIC DNA]</scope>
    <source>
        <strain evidence="1 2">Enr17</strain>
    </source>
</reference>
<evidence type="ECO:0008006" key="3">
    <source>
        <dbReference type="Google" id="ProtNLM"/>
    </source>
</evidence>
<dbReference type="AlphaFoldDB" id="A0A518I6K3"/>
<evidence type="ECO:0000313" key="2">
    <source>
        <dbReference type="Proteomes" id="UP000318313"/>
    </source>
</evidence>
<dbReference type="PROSITE" id="PS51257">
    <property type="entry name" value="PROKAR_LIPOPROTEIN"/>
    <property type="match status" value="1"/>
</dbReference>
<dbReference type="EMBL" id="CP037452">
    <property type="protein sequence ID" value="QDV48731.1"/>
    <property type="molecule type" value="Genomic_DNA"/>
</dbReference>
<name>A0A518I6K3_9PLAN</name>
<organism evidence="1 2">
    <name type="scientific">Gimesia fumaroli</name>
    <dbReference type="NCBI Taxonomy" id="2527976"/>
    <lineage>
        <taxon>Bacteria</taxon>
        <taxon>Pseudomonadati</taxon>
        <taxon>Planctomycetota</taxon>
        <taxon>Planctomycetia</taxon>
        <taxon>Planctomycetales</taxon>
        <taxon>Planctomycetaceae</taxon>
        <taxon>Gimesia</taxon>
    </lineage>
</organism>
<evidence type="ECO:0000313" key="1">
    <source>
        <dbReference type="EMBL" id="QDV48731.1"/>
    </source>
</evidence>
<keyword evidence="2" id="KW-1185">Reference proteome</keyword>
<dbReference type="Proteomes" id="UP000318313">
    <property type="component" value="Chromosome"/>
</dbReference>
<protein>
    <recommendedName>
        <fullName evidence="3">Carboxypeptidase regulatory-like domain-containing protein</fullName>
    </recommendedName>
</protein>
<dbReference type="OrthoDB" id="289368at2"/>
<dbReference type="RefSeq" id="WP_145305917.1">
    <property type="nucleotide sequence ID" value="NZ_CP037452.1"/>
</dbReference>
<sequence>MFLSLRFTHCVLVFCSLTVCGCFGGSAEQIERAAVSGTITYDGKPLPEGSIQFVPGTDASGKPLRGKAVQALISEGAFSLDADQGPVVGMNQVLINATKKTGKFQEFDGQKTEILKQYIPAKYNTNSTLTYEIKSGENTADFALETK</sequence>